<dbReference type="OrthoDB" id="9792323at2"/>
<dbReference type="EMBL" id="VOHE01000007">
    <property type="protein sequence ID" value="TWT17622.1"/>
    <property type="molecule type" value="Genomic_DNA"/>
</dbReference>
<sequence length="119" mass="13220">MPRHEKIDYVEYPSRDLEATKRFFGDAFGWTFEDYGPDYIAFSGQGLDGGFYRSGLAARTEAGSALVVLYSNDLEATLRKVEAAGGTIVKPVFSFPGGRRFHFTEPGGNELAVWSEPRE</sequence>
<evidence type="ECO:0000259" key="1">
    <source>
        <dbReference type="PROSITE" id="PS51819"/>
    </source>
</evidence>
<reference evidence="2 3" key="1">
    <citation type="submission" date="2019-07" db="EMBL/GenBank/DDBJ databases">
        <title>Luteimonas sp. YD-1 nov., isolated from acidic soil.</title>
        <authorList>
            <person name="Zhou J."/>
        </authorList>
    </citation>
    <scope>NUCLEOTIDE SEQUENCE [LARGE SCALE GENOMIC DNA]</scope>
    <source>
        <strain evidence="2 3">YD-1</strain>
    </source>
</reference>
<dbReference type="InterPro" id="IPR037523">
    <property type="entry name" value="VOC_core"/>
</dbReference>
<dbReference type="SUPFAM" id="SSF54593">
    <property type="entry name" value="Glyoxalase/Bleomycin resistance protein/Dihydroxybiphenyl dioxygenase"/>
    <property type="match status" value="1"/>
</dbReference>
<keyword evidence="3" id="KW-1185">Reference proteome</keyword>
<gene>
    <name evidence="2" type="ORF">FQY79_12225</name>
</gene>
<dbReference type="Pfam" id="PF00903">
    <property type="entry name" value="Glyoxalase"/>
    <property type="match status" value="1"/>
</dbReference>
<dbReference type="Gene3D" id="3.10.180.10">
    <property type="entry name" value="2,3-Dihydroxybiphenyl 1,2-Dioxygenase, domain 1"/>
    <property type="match status" value="1"/>
</dbReference>
<evidence type="ECO:0000313" key="2">
    <source>
        <dbReference type="EMBL" id="TWT17622.1"/>
    </source>
</evidence>
<dbReference type="RefSeq" id="WP_146313196.1">
    <property type="nucleotide sequence ID" value="NZ_VOHE01000007.1"/>
</dbReference>
<dbReference type="AlphaFoldDB" id="A0A5C5TWH4"/>
<dbReference type="InterPro" id="IPR029068">
    <property type="entry name" value="Glyas_Bleomycin-R_OHBP_Dase"/>
</dbReference>
<organism evidence="2 3">
    <name type="scientific">Luteimonas wenzhouensis</name>
    <dbReference type="NCBI Taxonomy" id="2599615"/>
    <lineage>
        <taxon>Bacteria</taxon>
        <taxon>Pseudomonadati</taxon>
        <taxon>Pseudomonadota</taxon>
        <taxon>Gammaproteobacteria</taxon>
        <taxon>Lysobacterales</taxon>
        <taxon>Lysobacteraceae</taxon>
        <taxon>Luteimonas</taxon>
    </lineage>
</organism>
<feature type="domain" description="VOC" evidence="1">
    <location>
        <begin position="6"/>
        <end position="116"/>
    </location>
</feature>
<dbReference type="InterPro" id="IPR004360">
    <property type="entry name" value="Glyas_Fos-R_dOase_dom"/>
</dbReference>
<proteinExistence type="predicted"/>
<dbReference type="CDD" id="cd07247">
    <property type="entry name" value="SgaA_N_like"/>
    <property type="match status" value="1"/>
</dbReference>
<dbReference type="Proteomes" id="UP000315949">
    <property type="component" value="Unassembled WGS sequence"/>
</dbReference>
<dbReference type="PANTHER" id="PTHR33993:SF1">
    <property type="entry name" value="GLYOXALASE FAMILY PROTEIN"/>
    <property type="match status" value="1"/>
</dbReference>
<evidence type="ECO:0000313" key="3">
    <source>
        <dbReference type="Proteomes" id="UP000315949"/>
    </source>
</evidence>
<comment type="caution">
    <text evidence="2">The sequence shown here is derived from an EMBL/GenBank/DDBJ whole genome shotgun (WGS) entry which is preliminary data.</text>
</comment>
<dbReference type="PROSITE" id="PS51819">
    <property type="entry name" value="VOC"/>
    <property type="match status" value="1"/>
</dbReference>
<protein>
    <submittedName>
        <fullName evidence="2">VOC family protein</fullName>
    </submittedName>
</protein>
<dbReference type="InterPro" id="IPR052164">
    <property type="entry name" value="Anthracycline_SecMetBiosynth"/>
</dbReference>
<name>A0A5C5TWH4_9GAMM</name>
<dbReference type="PANTHER" id="PTHR33993">
    <property type="entry name" value="GLYOXALASE-RELATED"/>
    <property type="match status" value="1"/>
</dbReference>
<accession>A0A5C5TWH4</accession>